<dbReference type="PaxDb" id="8022-A0A061A7D7"/>
<keyword evidence="7" id="KW-0472">Membrane</keyword>
<dbReference type="GO" id="GO:0045499">
    <property type="term" value="F:chemorepellent activity"/>
    <property type="evidence" value="ECO:0007669"/>
    <property type="project" value="TreeGrafter"/>
</dbReference>
<dbReference type="GO" id="GO:0005886">
    <property type="term" value="C:plasma membrane"/>
    <property type="evidence" value="ECO:0007669"/>
    <property type="project" value="TreeGrafter"/>
</dbReference>
<dbReference type="Gene3D" id="2.130.10.10">
    <property type="entry name" value="YVTN repeat-like/Quinoprotein amine dehydrogenase"/>
    <property type="match status" value="1"/>
</dbReference>
<keyword evidence="5" id="KW-0524">Neurogenesis</keyword>
<sequence>MVSLSSSDNVTLSRFLVIRTGLDHGVSLSSDNVLSLFLVIEQGKVLKVLHTIEDAFIISQYSLFHNEGPVLSMAIDSKKGHLYVGTAMEVQRIPLADCGRYGDSCRECILSRDPYCGWDAARRRCTPIPAGYNISTGALTQSLDHSNASICGEAAGECHSASSLTLYLH</sequence>
<evidence type="ECO:0000256" key="2">
    <source>
        <dbReference type="ARBA" id="ARBA00022473"/>
    </source>
</evidence>
<gene>
    <name evidence="13" type="ORF">GSONMT00000495001</name>
</gene>
<dbReference type="InterPro" id="IPR001627">
    <property type="entry name" value="Semap_dom"/>
</dbReference>
<evidence type="ECO:0000259" key="12">
    <source>
        <dbReference type="PROSITE" id="PS51004"/>
    </source>
</evidence>
<name>A0A061A7D7_ONCMY</name>
<evidence type="ECO:0000256" key="5">
    <source>
        <dbReference type="ARBA" id="ARBA00022902"/>
    </source>
</evidence>
<evidence type="ECO:0000313" key="14">
    <source>
        <dbReference type="Proteomes" id="UP000193380"/>
    </source>
</evidence>
<dbReference type="GO" id="GO:0071526">
    <property type="term" value="P:semaphorin-plexin signaling pathway"/>
    <property type="evidence" value="ECO:0007669"/>
    <property type="project" value="TreeGrafter"/>
</dbReference>
<dbReference type="SMART" id="SM00423">
    <property type="entry name" value="PSI"/>
    <property type="match status" value="1"/>
</dbReference>
<dbReference type="FunFam" id="3.30.1680.10:FF:000016">
    <property type="entry name" value="Putative Semaphorin-6B"/>
    <property type="match status" value="1"/>
</dbReference>
<proteinExistence type="predicted"/>
<dbReference type="AlphaFoldDB" id="A0A061A7D7"/>
<dbReference type="EMBL" id="FR982001">
    <property type="protein sequence ID" value="CDR19017.1"/>
    <property type="molecule type" value="Genomic_DNA"/>
</dbReference>
<dbReference type="Gene3D" id="3.30.1680.10">
    <property type="entry name" value="ligand-binding face of the semaphorins, domain 2"/>
    <property type="match status" value="1"/>
</dbReference>
<dbReference type="GO" id="GO:0007411">
    <property type="term" value="P:axon guidance"/>
    <property type="evidence" value="ECO:0007669"/>
    <property type="project" value="TreeGrafter"/>
</dbReference>
<reference evidence="13" key="2">
    <citation type="submission" date="2014-03" db="EMBL/GenBank/DDBJ databases">
        <authorList>
            <person name="Genoscope - CEA"/>
        </authorList>
    </citation>
    <scope>NUCLEOTIDE SEQUENCE</scope>
</reference>
<dbReference type="InterPro" id="IPR015943">
    <property type="entry name" value="WD40/YVTN_repeat-like_dom_sf"/>
</dbReference>
<organism evidence="13 14">
    <name type="scientific">Oncorhynchus mykiss</name>
    <name type="common">Rainbow trout</name>
    <name type="synonym">Salmo gairdneri</name>
    <dbReference type="NCBI Taxonomy" id="8022"/>
    <lineage>
        <taxon>Eukaryota</taxon>
        <taxon>Metazoa</taxon>
        <taxon>Chordata</taxon>
        <taxon>Craniata</taxon>
        <taxon>Vertebrata</taxon>
        <taxon>Euteleostomi</taxon>
        <taxon>Actinopterygii</taxon>
        <taxon>Neopterygii</taxon>
        <taxon>Teleostei</taxon>
        <taxon>Protacanthopterygii</taxon>
        <taxon>Salmoniformes</taxon>
        <taxon>Salmonidae</taxon>
        <taxon>Salmoninae</taxon>
        <taxon>Oncorhynchus</taxon>
    </lineage>
</organism>
<evidence type="ECO:0000256" key="9">
    <source>
        <dbReference type="ARBA" id="ARBA00023180"/>
    </source>
</evidence>
<accession>A0A061A7D7</accession>
<evidence type="ECO:0000313" key="13">
    <source>
        <dbReference type="EMBL" id="CDR19017.1"/>
    </source>
</evidence>
<dbReference type="InterPro" id="IPR036352">
    <property type="entry name" value="Semap_dom_sf"/>
</dbReference>
<comment type="subcellular location">
    <subcellularLocation>
        <location evidence="1">Membrane</location>
    </subcellularLocation>
</comment>
<dbReference type="Pfam" id="PF01437">
    <property type="entry name" value="PSI"/>
    <property type="match status" value="1"/>
</dbReference>
<dbReference type="InterPro" id="IPR016201">
    <property type="entry name" value="PSI"/>
</dbReference>
<evidence type="ECO:0000256" key="10">
    <source>
        <dbReference type="ARBA" id="ARBA00074143"/>
    </source>
</evidence>
<dbReference type="GO" id="GO:0001755">
    <property type="term" value="P:neural crest cell migration"/>
    <property type="evidence" value="ECO:0007669"/>
    <property type="project" value="TreeGrafter"/>
</dbReference>
<feature type="domain" description="Sema" evidence="12">
    <location>
        <begin position="1"/>
        <end position="95"/>
    </location>
</feature>
<keyword evidence="9" id="KW-0325">Glycoprotein</keyword>
<keyword evidence="3" id="KW-0812">Transmembrane</keyword>
<dbReference type="SUPFAM" id="SSF103575">
    <property type="entry name" value="Plexin repeat"/>
    <property type="match status" value="1"/>
</dbReference>
<evidence type="ECO:0000256" key="6">
    <source>
        <dbReference type="ARBA" id="ARBA00022989"/>
    </source>
</evidence>
<keyword evidence="8" id="KW-1015">Disulfide bond</keyword>
<evidence type="ECO:0000256" key="11">
    <source>
        <dbReference type="PROSITE-ProRule" id="PRU00352"/>
    </source>
</evidence>
<dbReference type="InterPro" id="IPR027231">
    <property type="entry name" value="Semaphorin"/>
</dbReference>
<dbReference type="Proteomes" id="UP000193380">
    <property type="component" value="Unassembled WGS sequence"/>
</dbReference>
<evidence type="ECO:0000256" key="4">
    <source>
        <dbReference type="ARBA" id="ARBA00022782"/>
    </source>
</evidence>
<evidence type="ECO:0000256" key="7">
    <source>
        <dbReference type="ARBA" id="ARBA00023136"/>
    </source>
</evidence>
<dbReference type="STRING" id="8022.A0A061A7D7"/>
<evidence type="ECO:0000256" key="1">
    <source>
        <dbReference type="ARBA" id="ARBA00004370"/>
    </source>
</evidence>
<protein>
    <recommendedName>
        <fullName evidence="10">Semaphorin-1A</fullName>
    </recommendedName>
</protein>
<evidence type="ECO:0000256" key="3">
    <source>
        <dbReference type="ARBA" id="ARBA00022692"/>
    </source>
</evidence>
<keyword evidence="6" id="KW-1133">Transmembrane helix</keyword>
<dbReference type="PANTHER" id="PTHR11036">
    <property type="entry name" value="SEMAPHORIN"/>
    <property type="match status" value="1"/>
</dbReference>
<evidence type="ECO:0000256" key="8">
    <source>
        <dbReference type="ARBA" id="ARBA00023157"/>
    </source>
</evidence>
<keyword evidence="2" id="KW-0217">Developmental protein</keyword>
<reference evidence="13" key="1">
    <citation type="journal article" date="2014" name="Nat. Commun.">
        <title>The rainbow trout genome provides novel insights into evolution after whole-genome duplication in vertebrates.</title>
        <authorList>
            <person name="Berthelot C."/>
            <person name="Brunet F."/>
            <person name="Chalopin D."/>
            <person name="Juanchich A."/>
            <person name="Bernard M."/>
            <person name="Noel B."/>
            <person name="Bento P."/>
            <person name="Da Silva C."/>
            <person name="Labadie K."/>
            <person name="Alberti A."/>
            <person name="Aury J.M."/>
            <person name="Louis A."/>
            <person name="Dehais P."/>
            <person name="Bardou P."/>
            <person name="Montfort J."/>
            <person name="Klopp C."/>
            <person name="Cabau C."/>
            <person name="Gaspin C."/>
            <person name="Thorgaard G.H."/>
            <person name="Boussaha M."/>
            <person name="Quillet E."/>
            <person name="Guyomard R."/>
            <person name="Galiana D."/>
            <person name="Bobe J."/>
            <person name="Volff J.N."/>
            <person name="Genet C."/>
            <person name="Wincker P."/>
            <person name="Jaillon O."/>
            <person name="Roest Crollius H."/>
            <person name="Guiguen Y."/>
        </authorList>
    </citation>
    <scope>NUCLEOTIDE SEQUENCE [LARGE SCALE GENOMIC DNA]</scope>
</reference>
<keyword evidence="4" id="KW-0221">Differentiation</keyword>
<dbReference type="PANTHER" id="PTHR11036:SF85">
    <property type="entry name" value="SI:CH211-113G11.6 ISOFORM X1"/>
    <property type="match status" value="1"/>
</dbReference>
<comment type="caution">
    <text evidence="11">Lacks conserved residue(s) required for the propagation of feature annotation.</text>
</comment>
<dbReference type="SUPFAM" id="SSF101912">
    <property type="entry name" value="Sema domain"/>
    <property type="match status" value="1"/>
</dbReference>
<dbReference type="GO" id="GO:0030215">
    <property type="term" value="F:semaphorin receptor binding"/>
    <property type="evidence" value="ECO:0007669"/>
    <property type="project" value="InterPro"/>
</dbReference>
<dbReference type="InterPro" id="IPR002165">
    <property type="entry name" value="Plexin_repeat"/>
</dbReference>
<dbReference type="GO" id="GO:0030335">
    <property type="term" value="P:positive regulation of cell migration"/>
    <property type="evidence" value="ECO:0007669"/>
    <property type="project" value="TreeGrafter"/>
</dbReference>
<dbReference type="PROSITE" id="PS51004">
    <property type="entry name" value="SEMA"/>
    <property type="match status" value="1"/>
</dbReference>